<dbReference type="AlphaFoldDB" id="A0A8H7AFA0"/>
<name>A0A8H7AFA0_9EURO</name>
<evidence type="ECO:0000256" key="1">
    <source>
        <dbReference type="SAM" id="MobiDB-lite"/>
    </source>
</evidence>
<comment type="caution">
    <text evidence="3">The sequence shown here is derived from an EMBL/GenBank/DDBJ whole genome shotgun (WGS) entry which is preliminary data.</text>
</comment>
<feature type="region of interest" description="Disordered" evidence="1">
    <location>
        <begin position="49"/>
        <end position="73"/>
    </location>
</feature>
<dbReference type="OrthoDB" id="10358547at2759"/>
<evidence type="ECO:0000313" key="3">
    <source>
        <dbReference type="EMBL" id="KAF7507014.1"/>
    </source>
</evidence>
<accession>A0A8H7AFA0</accession>
<evidence type="ECO:0000256" key="2">
    <source>
        <dbReference type="SAM" id="SignalP"/>
    </source>
</evidence>
<feature type="signal peptide" evidence="2">
    <location>
        <begin position="1"/>
        <end position="21"/>
    </location>
</feature>
<proteinExistence type="predicted"/>
<organism evidence="3 4">
    <name type="scientific">Endocarpon pusillum</name>
    <dbReference type="NCBI Taxonomy" id="364733"/>
    <lineage>
        <taxon>Eukaryota</taxon>
        <taxon>Fungi</taxon>
        <taxon>Dikarya</taxon>
        <taxon>Ascomycota</taxon>
        <taxon>Pezizomycotina</taxon>
        <taxon>Eurotiomycetes</taxon>
        <taxon>Chaetothyriomycetidae</taxon>
        <taxon>Verrucariales</taxon>
        <taxon>Verrucariaceae</taxon>
        <taxon>Endocarpon</taxon>
    </lineage>
</organism>
<feature type="chain" id="PRO_5034286891" evidence="2">
    <location>
        <begin position="22"/>
        <end position="83"/>
    </location>
</feature>
<protein>
    <submittedName>
        <fullName evidence="3">Uncharacterized protein</fullName>
    </submittedName>
</protein>
<dbReference type="Proteomes" id="UP000606974">
    <property type="component" value="Unassembled WGS sequence"/>
</dbReference>
<keyword evidence="2" id="KW-0732">Signal</keyword>
<evidence type="ECO:0000313" key="4">
    <source>
        <dbReference type="Proteomes" id="UP000606974"/>
    </source>
</evidence>
<keyword evidence="4" id="KW-1185">Reference proteome</keyword>
<dbReference type="EMBL" id="JAACFV010000076">
    <property type="protein sequence ID" value="KAF7507014.1"/>
    <property type="molecule type" value="Genomic_DNA"/>
</dbReference>
<sequence>MLSFGKTILAVTAILATLVSASPEAQADAPAPLDAVIQAIETEIPKTKVYKGEDPGPLPVPKTTASPTPSPRFTAPVKIVEDI</sequence>
<gene>
    <name evidence="3" type="ORF">GJ744_011038</name>
</gene>
<reference evidence="3" key="1">
    <citation type="submission" date="2020-02" db="EMBL/GenBank/DDBJ databases">
        <authorList>
            <person name="Palmer J.M."/>
        </authorList>
    </citation>
    <scope>NUCLEOTIDE SEQUENCE</scope>
    <source>
        <strain evidence="3">EPUS1.4</strain>
        <tissue evidence="3">Thallus</tissue>
    </source>
</reference>